<feature type="domain" description="Retrovirus-related Pol polyprotein from transposon TNT 1-94-like beta-barrel" evidence="1">
    <location>
        <begin position="102"/>
        <end position="176"/>
    </location>
</feature>
<dbReference type="Pfam" id="PF22936">
    <property type="entry name" value="Pol_BBD"/>
    <property type="match status" value="1"/>
</dbReference>
<dbReference type="Proteomes" id="UP001318860">
    <property type="component" value="Unassembled WGS sequence"/>
</dbReference>
<proteinExistence type="predicted"/>
<organism evidence="2 3">
    <name type="scientific">Rehmannia glutinosa</name>
    <name type="common">Chinese foxglove</name>
    <dbReference type="NCBI Taxonomy" id="99300"/>
    <lineage>
        <taxon>Eukaryota</taxon>
        <taxon>Viridiplantae</taxon>
        <taxon>Streptophyta</taxon>
        <taxon>Embryophyta</taxon>
        <taxon>Tracheophyta</taxon>
        <taxon>Spermatophyta</taxon>
        <taxon>Magnoliopsida</taxon>
        <taxon>eudicotyledons</taxon>
        <taxon>Gunneridae</taxon>
        <taxon>Pentapetalae</taxon>
        <taxon>asterids</taxon>
        <taxon>lamiids</taxon>
        <taxon>Lamiales</taxon>
        <taxon>Orobanchaceae</taxon>
        <taxon>Rehmannieae</taxon>
        <taxon>Rehmannia</taxon>
    </lineage>
</organism>
<sequence length="310" mass="34179">MVISWYKELKEQQRNNHSINLVDGGVNEIAQSKMKEEIEGKKGETPDFAAMIQKEIAKYLSGQSAATSGDIHSFSHIVDYSGTMLDTHYAMSLIHNLGRHSWIVDSGASRHICSYPELIDKPMLMPGPISVHLPDGTTVSITHTGNLQLTHEVVLKNVLIAPSFKYNLLSVSQLLADNGLHCVFSQNECWLQGPDGDGMKAFGKSLAVEDSVEVVHDQASEPVTDMDESLGRGKRIKHRPRWLNDYVSQCKVNVTPAISPVPTHNPTAYPFECYPSITHPNLSPIYAAFLGNITDSAVSPRIWSSWAASI</sequence>
<evidence type="ECO:0000313" key="3">
    <source>
        <dbReference type="Proteomes" id="UP001318860"/>
    </source>
</evidence>
<keyword evidence="3" id="KW-1185">Reference proteome</keyword>
<evidence type="ECO:0000313" key="2">
    <source>
        <dbReference type="EMBL" id="KAK6141658.1"/>
    </source>
</evidence>
<comment type="caution">
    <text evidence="2">The sequence shown here is derived from an EMBL/GenBank/DDBJ whole genome shotgun (WGS) entry which is preliminary data.</text>
</comment>
<gene>
    <name evidence="2" type="ORF">DH2020_024600</name>
</gene>
<reference evidence="2 3" key="1">
    <citation type="journal article" date="2021" name="Comput. Struct. Biotechnol. J.">
        <title>De novo genome assembly of the potent medicinal plant Rehmannia glutinosa using nanopore technology.</title>
        <authorList>
            <person name="Ma L."/>
            <person name="Dong C."/>
            <person name="Song C."/>
            <person name="Wang X."/>
            <person name="Zheng X."/>
            <person name="Niu Y."/>
            <person name="Chen S."/>
            <person name="Feng W."/>
        </authorList>
    </citation>
    <scope>NUCLEOTIDE SEQUENCE [LARGE SCALE GENOMIC DNA]</scope>
    <source>
        <strain evidence="2">DH-2019</strain>
    </source>
</reference>
<protein>
    <recommendedName>
        <fullName evidence="1">Retrovirus-related Pol polyprotein from transposon TNT 1-94-like beta-barrel domain-containing protein</fullName>
    </recommendedName>
</protein>
<dbReference type="InterPro" id="IPR054722">
    <property type="entry name" value="PolX-like_BBD"/>
</dbReference>
<name>A0ABR0W1Z3_REHGL</name>
<accession>A0ABR0W1Z3</accession>
<evidence type="ECO:0000259" key="1">
    <source>
        <dbReference type="Pfam" id="PF22936"/>
    </source>
</evidence>
<dbReference type="EMBL" id="JABTTQ020000102">
    <property type="protein sequence ID" value="KAK6141658.1"/>
    <property type="molecule type" value="Genomic_DNA"/>
</dbReference>